<dbReference type="InterPro" id="IPR001412">
    <property type="entry name" value="aa-tRNA-synth_I_CS"/>
</dbReference>
<dbReference type="InterPro" id="IPR049940">
    <property type="entry name" value="GluQ/Sye"/>
</dbReference>
<dbReference type="Proteomes" id="UP000613177">
    <property type="component" value="Unassembled WGS sequence"/>
</dbReference>
<reference evidence="7" key="1">
    <citation type="submission" date="2021-01" db="EMBL/GenBank/DDBJ databases">
        <title>Metabolic potential, ecology and presence of endohyphal bacteria is reflected in genomic diversity of Mucoromycotina.</title>
        <authorList>
            <person name="Muszewska A."/>
            <person name="Okrasinska A."/>
            <person name="Steczkiewicz K."/>
            <person name="Drgas O."/>
            <person name="Orlowska M."/>
            <person name="Perlinska-Lenart U."/>
            <person name="Aleksandrzak-Piekarczyk T."/>
            <person name="Szatraj K."/>
            <person name="Zielenkiewicz U."/>
            <person name="Pilsyk S."/>
            <person name="Malc E."/>
            <person name="Mieczkowski P."/>
            <person name="Kruszewska J.S."/>
            <person name="Biernat P."/>
            <person name="Pawlowska J."/>
        </authorList>
    </citation>
    <scope>NUCLEOTIDE SEQUENCE</scope>
    <source>
        <strain evidence="7">WA0000018081</strain>
    </source>
</reference>
<keyword evidence="8" id="KW-1185">Reference proteome</keyword>
<name>A0A8H7SP80_9FUNG</name>
<dbReference type="EMBL" id="JAEPRE010000105">
    <property type="protein sequence ID" value="KAG2232616.1"/>
    <property type="molecule type" value="Genomic_DNA"/>
</dbReference>
<dbReference type="GO" id="GO:0004818">
    <property type="term" value="F:glutamate-tRNA ligase activity"/>
    <property type="evidence" value="ECO:0007669"/>
    <property type="project" value="TreeGrafter"/>
</dbReference>
<keyword evidence="4 5" id="KW-0030">Aminoacyl-tRNA synthetase</keyword>
<evidence type="ECO:0000259" key="6">
    <source>
        <dbReference type="Pfam" id="PF00749"/>
    </source>
</evidence>
<dbReference type="PANTHER" id="PTHR43311:SF2">
    <property type="entry name" value="GLUTAMATE--TRNA LIGASE, MITOCHONDRIAL-RELATED"/>
    <property type="match status" value="1"/>
</dbReference>
<dbReference type="InterPro" id="IPR014729">
    <property type="entry name" value="Rossmann-like_a/b/a_fold"/>
</dbReference>
<evidence type="ECO:0000256" key="4">
    <source>
        <dbReference type="ARBA" id="ARBA00023146"/>
    </source>
</evidence>
<dbReference type="Pfam" id="PF00749">
    <property type="entry name" value="tRNA-synt_1c"/>
    <property type="match status" value="1"/>
</dbReference>
<evidence type="ECO:0000256" key="2">
    <source>
        <dbReference type="ARBA" id="ARBA00022741"/>
    </source>
</evidence>
<proteinExistence type="inferred from homology"/>
<dbReference type="Gene3D" id="3.40.50.620">
    <property type="entry name" value="HUPs"/>
    <property type="match status" value="1"/>
</dbReference>
<comment type="similarity">
    <text evidence="5">Belongs to the class-I aminoacyl-tRNA synthetase family.</text>
</comment>
<evidence type="ECO:0000256" key="3">
    <source>
        <dbReference type="ARBA" id="ARBA00022840"/>
    </source>
</evidence>
<dbReference type="GO" id="GO:0005739">
    <property type="term" value="C:mitochondrion"/>
    <property type="evidence" value="ECO:0007669"/>
    <property type="project" value="TreeGrafter"/>
</dbReference>
<feature type="domain" description="Glutamyl/glutaminyl-tRNA synthetase class Ib catalytic" evidence="6">
    <location>
        <begin position="24"/>
        <end position="176"/>
    </location>
</feature>
<evidence type="ECO:0000313" key="7">
    <source>
        <dbReference type="EMBL" id="KAG2232616.1"/>
    </source>
</evidence>
<dbReference type="PRINTS" id="PR00987">
    <property type="entry name" value="TRNASYNTHGLU"/>
</dbReference>
<keyword evidence="3 5" id="KW-0067">ATP-binding</keyword>
<accession>A0A8H7SP80</accession>
<dbReference type="SUPFAM" id="SSF52374">
    <property type="entry name" value="Nucleotidylyl transferase"/>
    <property type="match status" value="1"/>
</dbReference>
<gene>
    <name evidence="7" type="ORF">INT48_001305</name>
</gene>
<dbReference type="PANTHER" id="PTHR43311">
    <property type="entry name" value="GLUTAMATE--TRNA LIGASE"/>
    <property type="match status" value="1"/>
</dbReference>
<organism evidence="7 8">
    <name type="scientific">Thamnidium elegans</name>
    <dbReference type="NCBI Taxonomy" id="101142"/>
    <lineage>
        <taxon>Eukaryota</taxon>
        <taxon>Fungi</taxon>
        <taxon>Fungi incertae sedis</taxon>
        <taxon>Mucoromycota</taxon>
        <taxon>Mucoromycotina</taxon>
        <taxon>Mucoromycetes</taxon>
        <taxon>Mucorales</taxon>
        <taxon>Mucorineae</taxon>
        <taxon>Mucoraceae</taxon>
        <taxon>Thamnidium</taxon>
    </lineage>
</organism>
<dbReference type="AlphaFoldDB" id="A0A8H7SP80"/>
<sequence>MLLQLRLLLQQKGSFKRFLSTPARVRFAPSPTGQLHLGGLRTALFNYLLAKKTGGQFILRIEDTDQTRYVEGAVENLVRALDWAGLTHDEGPEKGGPHSPYYQSQRTELYSTHAQQLVDSGHAYRCFCTPERLTKTRELRQKQGNYIAYDKHCLYLSDEEIKENLDKKTPFTIRLR</sequence>
<keyword evidence="5" id="KW-0648">Protein biosynthesis</keyword>
<keyword evidence="2 5" id="KW-0547">Nucleotide-binding</keyword>
<evidence type="ECO:0000313" key="8">
    <source>
        <dbReference type="Proteomes" id="UP000613177"/>
    </source>
</evidence>
<protein>
    <recommendedName>
        <fullName evidence="6">Glutamyl/glutaminyl-tRNA synthetase class Ib catalytic domain-containing protein</fullName>
    </recommendedName>
</protein>
<dbReference type="GO" id="GO:0005524">
    <property type="term" value="F:ATP binding"/>
    <property type="evidence" value="ECO:0007669"/>
    <property type="project" value="UniProtKB-KW"/>
</dbReference>
<keyword evidence="1 5" id="KW-0436">Ligase</keyword>
<dbReference type="InterPro" id="IPR020058">
    <property type="entry name" value="Glu/Gln-tRNA-synth_Ib_cat-dom"/>
</dbReference>
<feature type="non-terminal residue" evidence="7">
    <location>
        <position position="1"/>
    </location>
</feature>
<comment type="caution">
    <text evidence="7">The sequence shown here is derived from an EMBL/GenBank/DDBJ whole genome shotgun (WGS) entry which is preliminary data.</text>
</comment>
<evidence type="ECO:0000256" key="5">
    <source>
        <dbReference type="RuleBase" id="RU363037"/>
    </source>
</evidence>
<dbReference type="PROSITE" id="PS00178">
    <property type="entry name" value="AA_TRNA_LIGASE_I"/>
    <property type="match status" value="1"/>
</dbReference>
<dbReference type="InterPro" id="IPR000924">
    <property type="entry name" value="Glu/Gln-tRNA-synth"/>
</dbReference>
<dbReference type="GO" id="GO:0006424">
    <property type="term" value="P:glutamyl-tRNA aminoacylation"/>
    <property type="evidence" value="ECO:0007669"/>
    <property type="project" value="TreeGrafter"/>
</dbReference>
<evidence type="ECO:0000256" key="1">
    <source>
        <dbReference type="ARBA" id="ARBA00022598"/>
    </source>
</evidence>